<feature type="region of interest" description="Disordered" evidence="3">
    <location>
        <begin position="242"/>
        <end position="370"/>
    </location>
</feature>
<dbReference type="InterPro" id="IPR035979">
    <property type="entry name" value="RBD_domain_sf"/>
</dbReference>
<evidence type="ECO:0000256" key="2">
    <source>
        <dbReference type="PROSITE-ProRule" id="PRU00176"/>
    </source>
</evidence>
<dbReference type="Gene3D" id="3.30.70.330">
    <property type="match status" value="2"/>
</dbReference>
<feature type="region of interest" description="Disordered" evidence="3">
    <location>
        <begin position="1084"/>
        <end position="1110"/>
    </location>
</feature>
<feature type="region of interest" description="Disordered" evidence="3">
    <location>
        <begin position="818"/>
        <end position="1055"/>
    </location>
</feature>
<feature type="region of interest" description="Disordered" evidence="3">
    <location>
        <begin position="1413"/>
        <end position="1432"/>
    </location>
</feature>
<feature type="compositionally biased region" description="Low complexity" evidence="3">
    <location>
        <begin position="13"/>
        <end position="28"/>
    </location>
</feature>
<keyword evidence="1 2" id="KW-0694">RNA-binding</keyword>
<dbReference type="Pfam" id="PF00076">
    <property type="entry name" value="RRM_1"/>
    <property type="match status" value="2"/>
</dbReference>
<feature type="region of interest" description="Disordered" evidence="3">
    <location>
        <begin position="453"/>
        <end position="473"/>
    </location>
</feature>
<dbReference type="SMART" id="SM00360">
    <property type="entry name" value="RRM"/>
    <property type="match status" value="2"/>
</dbReference>
<evidence type="ECO:0000256" key="3">
    <source>
        <dbReference type="SAM" id="MobiDB-lite"/>
    </source>
</evidence>
<feature type="domain" description="RRM" evidence="4">
    <location>
        <begin position="650"/>
        <end position="721"/>
    </location>
</feature>
<feature type="region of interest" description="Disordered" evidence="3">
    <location>
        <begin position="520"/>
        <end position="582"/>
    </location>
</feature>
<feature type="region of interest" description="Disordered" evidence="3">
    <location>
        <begin position="1705"/>
        <end position="1733"/>
    </location>
</feature>
<feature type="region of interest" description="Disordered" evidence="3">
    <location>
        <begin position="1"/>
        <end position="68"/>
    </location>
</feature>
<reference evidence="5 6" key="1">
    <citation type="submission" date="2018-03" db="EMBL/GenBank/DDBJ databases">
        <authorList>
            <person name="Guldener U."/>
        </authorList>
    </citation>
    <scope>NUCLEOTIDE SEQUENCE [LARGE SCALE GENOMIC DNA]</scope>
    <source>
        <strain evidence="5 6">DAOM196992</strain>
    </source>
</reference>
<feature type="compositionally biased region" description="Low complexity" evidence="3">
    <location>
        <begin position="1413"/>
        <end position="1430"/>
    </location>
</feature>
<feature type="compositionally biased region" description="Polar residues" evidence="3">
    <location>
        <begin position="851"/>
        <end position="860"/>
    </location>
</feature>
<feature type="compositionally biased region" description="Polar residues" evidence="3">
    <location>
        <begin position="974"/>
        <end position="985"/>
    </location>
</feature>
<feature type="compositionally biased region" description="Pro residues" evidence="3">
    <location>
        <begin position="292"/>
        <end position="301"/>
    </location>
</feature>
<feature type="compositionally biased region" description="Basic and acidic residues" evidence="3">
    <location>
        <begin position="329"/>
        <end position="340"/>
    </location>
</feature>
<organism evidence="5 6">
    <name type="scientific">Pseudozyma flocculosa</name>
    <dbReference type="NCBI Taxonomy" id="84751"/>
    <lineage>
        <taxon>Eukaryota</taxon>
        <taxon>Fungi</taxon>
        <taxon>Dikarya</taxon>
        <taxon>Basidiomycota</taxon>
        <taxon>Ustilaginomycotina</taxon>
        <taxon>Ustilaginomycetes</taxon>
        <taxon>Ustilaginales</taxon>
        <taxon>Ustilaginaceae</taxon>
        <taxon>Pseudozyma</taxon>
    </lineage>
</organism>
<feature type="compositionally biased region" description="Low complexity" evidence="3">
    <location>
        <begin position="995"/>
        <end position="1025"/>
    </location>
</feature>
<feature type="domain" description="RRM" evidence="4">
    <location>
        <begin position="739"/>
        <end position="812"/>
    </location>
</feature>
<dbReference type="SUPFAM" id="SSF54928">
    <property type="entry name" value="RNA-binding domain, RBD"/>
    <property type="match status" value="1"/>
</dbReference>
<feature type="compositionally biased region" description="Gly residues" evidence="3">
    <location>
        <begin position="1705"/>
        <end position="1715"/>
    </location>
</feature>
<feature type="compositionally biased region" description="Low complexity" evidence="3">
    <location>
        <begin position="940"/>
        <end position="958"/>
    </location>
</feature>
<dbReference type="InterPro" id="IPR012677">
    <property type="entry name" value="Nucleotide-bd_a/b_plait_sf"/>
</dbReference>
<feature type="compositionally biased region" description="Low complexity" evidence="3">
    <location>
        <begin position="351"/>
        <end position="360"/>
    </location>
</feature>
<feature type="compositionally biased region" description="Low complexity" evidence="3">
    <location>
        <begin position="1130"/>
        <end position="1139"/>
    </location>
</feature>
<evidence type="ECO:0000313" key="6">
    <source>
        <dbReference type="Proteomes" id="UP000323386"/>
    </source>
</evidence>
<dbReference type="GO" id="GO:0003723">
    <property type="term" value="F:RNA binding"/>
    <property type="evidence" value="ECO:0007669"/>
    <property type="project" value="UniProtKB-UniRule"/>
</dbReference>
<dbReference type="Proteomes" id="UP000323386">
    <property type="component" value="Unassembled WGS sequence"/>
</dbReference>
<gene>
    <name evidence="5" type="ORF">PSFLO_02508</name>
</gene>
<dbReference type="OrthoDB" id="439808at2759"/>
<dbReference type="PANTHER" id="PTHR23189">
    <property type="entry name" value="RNA RECOGNITION MOTIF-CONTAINING"/>
    <property type="match status" value="1"/>
</dbReference>
<proteinExistence type="predicted"/>
<evidence type="ECO:0000256" key="1">
    <source>
        <dbReference type="ARBA" id="ARBA00022884"/>
    </source>
</evidence>
<feature type="compositionally biased region" description="Polar residues" evidence="3">
    <location>
        <begin position="1045"/>
        <end position="1055"/>
    </location>
</feature>
<protein>
    <recommendedName>
        <fullName evidence="4">RRM domain-containing protein</fullName>
    </recommendedName>
</protein>
<feature type="compositionally biased region" description="Low complexity" evidence="3">
    <location>
        <begin position="880"/>
        <end position="899"/>
    </location>
</feature>
<dbReference type="PROSITE" id="PS50102">
    <property type="entry name" value="RRM"/>
    <property type="match status" value="2"/>
</dbReference>
<feature type="compositionally biased region" description="Pro residues" evidence="3">
    <location>
        <begin position="918"/>
        <end position="939"/>
    </location>
</feature>
<feature type="compositionally biased region" description="Gly residues" evidence="3">
    <location>
        <begin position="96"/>
        <end position="114"/>
    </location>
</feature>
<evidence type="ECO:0000313" key="5">
    <source>
        <dbReference type="EMBL" id="SPO37036.1"/>
    </source>
</evidence>
<dbReference type="InterPro" id="IPR000504">
    <property type="entry name" value="RRM_dom"/>
</dbReference>
<feature type="compositionally biased region" description="Pro residues" evidence="3">
    <location>
        <begin position="250"/>
        <end position="284"/>
    </location>
</feature>
<feature type="region of interest" description="Disordered" evidence="3">
    <location>
        <begin position="93"/>
        <end position="114"/>
    </location>
</feature>
<dbReference type="EMBL" id="OOIP01000005">
    <property type="protein sequence ID" value="SPO37036.1"/>
    <property type="molecule type" value="Genomic_DNA"/>
</dbReference>
<accession>A0A5C3EZI0</accession>
<evidence type="ECO:0000259" key="4">
    <source>
        <dbReference type="PROSITE" id="PS50102"/>
    </source>
</evidence>
<dbReference type="CDD" id="cd12276">
    <property type="entry name" value="RRM2_MEI2_EAR1_like"/>
    <property type="match status" value="1"/>
</dbReference>
<feature type="region of interest" description="Disordered" evidence="3">
    <location>
        <begin position="1342"/>
        <end position="1365"/>
    </location>
</feature>
<feature type="compositionally biased region" description="Low complexity" evidence="3">
    <location>
        <begin position="197"/>
        <end position="229"/>
    </location>
</feature>
<keyword evidence="6" id="KW-1185">Reference proteome</keyword>
<sequence length="1822" mass="183411">MNRHHPYGGYDVRPPGRGARGGRPPAGRGRPHPPQPAFQHQAQQQQHWLMPGAGSAGEPASPAADPHQAAQGVYAGGAHRQPVGAIRAGPAAVGWGARGSRGGRGGFRGGGGTGAMVGRGGGGTGAMVGRGGGFGGAVRGGGHAAITAAASTNAIAGPHASGPPPNAPRGPASSLRRRGAPPNGPSQHGNGHGHGAAYGRANAASPSGYAPPANGSPAGAAAEESENGAGWYQQSTSLAPMSAHAADWPSMPPPPPPDRLPVYPPYHVGPPPAISPQPPPPTQPSPAASPAHSPPSFPAPSPYGQNGYHEGHVVHGALPGYAPGAPAPPRDDTAPDDYRPSDPGITASVHAPAQPSQAPQGPCPRPYPGRCPFSEPSAAIPMPSHDPRQAGCALALRVKVAAIACSTSEAWQIPRRLDSRLAAATSSFVLDDAKGHLDWASAVRGSGLSTLLSRPTTERRRSRNGLSHRDVPTVHLPCDRAQSSRITELEAHDGAAADEYSPSPFVPTIADYLTQARSASGDQGYATGQPDLSAPSPAPGPWGEASRPPMTSYGAPAGRYPGSEDPAGGPFPSGSQSADYGQNWDARYLPDERTGSEKPCRTLFVRNISVSRRRPLLPRRPCPTRRIGRPRRHACTTTCRARLTHRCPSPPLAIAQFGTKIKAMRERFEHFGEIKTFFELIARRGIVFVHYFDIRAAAAAKEQLHGQFFDGRPVDIHYSLPREEDKAKRCDRDKNQGTLFTLLKQTPQRLSDDDFRQVFGQYGEIRSVRAYKNMANARFVEFFDSRACQMANDTLNGQVYRGGEWDVKFAWDLPNGDEMRPAPPLPAPAHRAGIAAGSESGGHSAHVIEGGQQQQWPASSTGGGGVGVGQAPLPPSGQYPAPSAAPATAFGAAAQSPGAWGTPPRSLSGASQAHFLSGPPPTPPTPSALPSTFPHPPSGPRSQQQPTPPRSASVRSASSPPPPTQPRAFGAHFTHQTMPMATNGYQPDHRPHAPPFASASAAAASTPTPSSAKPAAASAAQSPSSGQSTNYHYGRNGSASFEPAQPSTSVPLSSSAETIRLEQAQKVQQLLASLGGGAKVAAAAAPMPPASSPAATAAPPPVSAAPQEPAVPAGLPAGLAALLAQASAASTTTTTATPPASQPVPQAPTPAPAQATPPPPQGHESMQTLLKLLNGDDFAHIGRVPQGYLCAMQSDAPRPVANDDGDVESKTGAHQVQMGRVMRGRGGGGGGGAAVVSAPRDAVATEGGPHHATIALPWPSSDDGIKGRLSSTHLRRPLSLKKVLVLLLLLISTSSPRVSGHSERFERVRVGVHAHHRRSGGVVGALGKAWDVAVGWGWGKTTMPSPKSHDQLPHPRPGGPPLLKSMPYPYYTGTVPRSEKDLVDGGGLVLAWLCTELDLAQLMRQDQPAAAAAASTVPGPGAGVASDAGSAGTGTGTGTGTAATLGSGTAFTGAGSPGNIGGAAGGAGFVGGGGIPGAGPGAGVAATGYGSTSAQQGINAAPYTASPNPIVYGNANANANINSNPINTDGNMAPGHPNDNTISGSPNGDLAYPVGGGGGAGISPGSYGQYGGAFGGSAGAGGYVGQAGAGGYAGQAGSGPGTGAGATGFGVGAGIGIGGGAGMGGGGYAQGVTGGIMPSAVGGYGQGGAAGPGQGGASGYRQGGAGAGAGVGSGVASYGGGQAGGYGGSVGGYSGGPGGYGAAAGQGSGGTGGSNPSGLTKRQAAFDPSSPPSRIKVCINGDASVDAMVLDASTNLKLPSPLASAATTAARAASRVTNRIDLAKPWMPFLPTLDMWNAQQVLMLDQETRIEKMAFMPGDDKA</sequence>
<feature type="region of interest" description="Disordered" evidence="3">
    <location>
        <begin position="155"/>
        <end position="229"/>
    </location>
</feature>
<feature type="compositionally biased region" description="Pro residues" evidence="3">
    <location>
        <begin position="1140"/>
        <end position="1161"/>
    </location>
</feature>
<feature type="compositionally biased region" description="Low complexity" evidence="3">
    <location>
        <begin position="37"/>
        <end position="64"/>
    </location>
</feature>
<feature type="region of interest" description="Disordered" evidence="3">
    <location>
        <begin position="1130"/>
        <end position="1165"/>
    </location>
</feature>
<name>A0A5C3EZI0_9BASI</name>